<evidence type="ECO:0000313" key="3">
    <source>
        <dbReference type="Proteomes" id="UP000076830"/>
    </source>
</evidence>
<dbReference type="Proteomes" id="UP000076830">
    <property type="component" value="Chromosome"/>
</dbReference>
<dbReference type="PATRIC" id="fig|1300342.3.peg.3085"/>
<evidence type="ECO:0000313" key="2">
    <source>
        <dbReference type="EMBL" id="ANB19148.1"/>
    </source>
</evidence>
<dbReference type="GO" id="GO:0016226">
    <property type="term" value="P:iron-sulfur cluster assembly"/>
    <property type="evidence" value="ECO:0007669"/>
    <property type="project" value="TreeGrafter"/>
</dbReference>
<reference evidence="2 3" key="1">
    <citation type="submission" date="2016-04" db="EMBL/GenBank/DDBJ databases">
        <title>Complete genome sequence of Dokdonella koreensis DS-123T.</title>
        <authorList>
            <person name="Kim J.F."/>
            <person name="Lee H."/>
            <person name="Kwak M.-J."/>
        </authorList>
    </citation>
    <scope>NUCLEOTIDE SEQUENCE [LARGE SCALE GENOMIC DNA]</scope>
    <source>
        <strain evidence="2 3">DS-123</strain>
    </source>
</reference>
<dbReference type="AlphaFoldDB" id="A0A160DWV4"/>
<organism evidence="2 3">
    <name type="scientific">Dokdonella koreensis DS-123</name>
    <dbReference type="NCBI Taxonomy" id="1300342"/>
    <lineage>
        <taxon>Bacteria</taxon>
        <taxon>Pseudomonadati</taxon>
        <taxon>Pseudomonadota</taxon>
        <taxon>Gammaproteobacteria</taxon>
        <taxon>Lysobacterales</taxon>
        <taxon>Rhodanobacteraceae</taxon>
        <taxon>Dokdonella</taxon>
    </lineage>
</organism>
<name>A0A160DWV4_9GAMM</name>
<dbReference type="STRING" id="1300342.I596_3158"/>
<protein>
    <submittedName>
        <fullName evidence="2">Folate-binding protein YgfZ</fullName>
    </submittedName>
</protein>
<dbReference type="KEGG" id="dko:I596_3158"/>
<dbReference type="Gene3D" id="3.30.1360.120">
    <property type="entry name" value="Probable tRNA modification gtpase trme, domain 1"/>
    <property type="match status" value="2"/>
</dbReference>
<accession>A0A160DWV4</accession>
<dbReference type="PANTHER" id="PTHR22602:SF0">
    <property type="entry name" value="TRANSFERASE CAF17, MITOCHONDRIAL-RELATED"/>
    <property type="match status" value="1"/>
</dbReference>
<sequence>MKIPLSPAQVLLLEGADAAGFANSQFTTDVTQLEPGHWQWNAWLDAQGRVLHFFALLRPRADALLAWLPLGEADAMRAALSRFVFRAKVTLDAPSGWVVHALDMHDLPRPPASGTIVEASGGYAFEQPGARIVCIAPAQPEDFDAAALDRWRRADIAAGLPLLDARLRGEFVPQALDLERVDAISFRKGCYPGQEIAARLHFRGGNKRVLRAFDITSSDAIPPPAPGTPILATDGTTAGHVLYGAAGAFLAVLHESTVEQSLHLASSPDAALSTMSVVE</sequence>
<proteinExistence type="predicted"/>
<gene>
    <name evidence="2" type="ORF">I596_3158</name>
</gene>
<keyword evidence="1" id="KW-0809">Transit peptide</keyword>
<keyword evidence="3" id="KW-1185">Reference proteome</keyword>
<dbReference type="InterPro" id="IPR045179">
    <property type="entry name" value="YgfZ/GcvT"/>
</dbReference>
<dbReference type="SUPFAM" id="SSF103025">
    <property type="entry name" value="Folate-binding domain"/>
    <property type="match status" value="1"/>
</dbReference>
<dbReference type="InterPro" id="IPR017703">
    <property type="entry name" value="YgfZ/GCV_T_CS"/>
</dbReference>
<dbReference type="InterPro" id="IPR027266">
    <property type="entry name" value="TrmE/GcvT-like"/>
</dbReference>
<dbReference type="PANTHER" id="PTHR22602">
    <property type="entry name" value="TRANSFERASE CAF17, MITOCHONDRIAL-RELATED"/>
    <property type="match status" value="1"/>
</dbReference>
<dbReference type="EMBL" id="CP015249">
    <property type="protein sequence ID" value="ANB19148.1"/>
    <property type="molecule type" value="Genomic_DNA"/>
</dbReference>
<evidence type="ECO:0000256" key="1">
    <source>
        <dbReference type="ARBA" id="ARBA00022946"/>
    </source>
</evidence>
<dbReference type="NCBIfam" id="TIGR03317">
    <property type="entry name" value="ygfZ_signature"/>
    <property type="match status" value="1"/>
</dbReference>